<dbReference type="CDD" id="cd05533">
    <property type="entry name" value="POLBc_delta"/>
    <property type="match status" value="1"/>
</dbReference>
<evidence type="ECO:0000256" key="17">
    <source>
        <dbReference type="ARBA" id="ARBA00023125"/>
    </source>
</evidence>
<comment type="subcellular location">
    <subcellularLocation>
        <location evidence="2 20">Nucleus</location>
    </subcellularLocation>
</comment>
<evidence type="ECO:0000256" key="2">
    <source>
        <dbReference type="ARBA" id="ARBA00004123"/>
    </source>
</evidence>
<evidence type="ECO:0000256" key="9">
    <source>
        <dbReference type="ARBA" id="ARBA00022723"/>
    </source>
</evidence>
<dbReference type="Proteomes" id="UP000322899">
    <property type="component" value="Unassembled WGS sequence"/>
</dbReference>
<feature type="domain" description="DNA-directed DNA polymerase family B multifunctional" evidence="22">
    <location>
        <begin position="523"/>
        <end position="959"/>
    </location>
</feature>
<dbReference type="InterPro" id="IPR023211">
    <property type="entry name" value="DNA_pol_palm_dom_sf"/>
</dbReference>
<dbReference type="InterPro" id="IPR017964">
    <property type="entry name" value="DNA-dir_DNA_pol_B_CS"/>
</dbReference>
<dbReference type="SUPFAM" id="SSF53098">
    <property type="entry name" value="Ribonuclease H-like"/>
    <property type="match status" value="1"/>
</dbReference>
<dbReference type="Proteomes" id="UP000323011">
    <property type="component" value="Unassembled WGS sequence"/>
</dbReference>
<keyword evidence="14 20" id="KW-0239">DNA-directed DNA polymerase</keyword>
<evidence type="ECO:0000256" key="20">
    <source>
        <dbReference type="RuleBase" id="RU000442"/>
    </source>
</evidence>
<dbReference type="EMBL" id="VLTM01000037">
    <property type="protein sequence ID" value="KAA0161260.1"/>
    <property type="molecule type" value="Genomic_DNA"/>
</dbReference>
<dbReference type="GO" id="GO:0008296">
    <property type="term" value="F:3'-5'-DNA exonuclease activity"/>
    <property type="evidence" value="ECO:0007669"/>
    <property type="project" value="TreeGrafter"/>
</dbReference>
<dbReference type="FunFam" id="1.10.132.60:FF:000001">
    <property type="entry name" value="DNA polymerase"/>
    <property type="match status" value="1"/>
</dbReference>
<dbReference type="Proteomes" id="UP000324907">
    <property type="component" value="Unassembled WGS sequence"/>
</dbReference>
<evidence type="ECO:0000313" key="31">
    <source>
        <dbReference type="Proteomes" id="UP000324907"/>
    </source>
</evidence>
<keyword evidence="4 20" id="KW-0004">4Fe-4S</keyword>
<evidence type="ECO:0000313" key="32">
    <source>
        <dbReference type="Proteomes" id="UP000325113"/>
    </source>
</evidence>
<evidence type="ECO:0000313" key="27">
    <source>
        <dbReference type="EMBL" id="KAA0161260.1"/>
    </source>
</evidence>
<keyword evidence="10 20" id="KW-0863">Zinc-finger</keyword>
<dbReference type="GO" id="GO:0006297">
    <property type="term" value="P:nucleotide-excision repair, DNA gap filling"/>
    <property type="evidence" value="ECO:0007669"/>
    <property type="project" value="TreeGrafter"/>
</dbReference>
<dbReference type="InterPro" id="IPR050240">
    <property type="entry name" value="DNA_pol_type-B"/>
</dbReference>
<keyword evidence="6 20" id="KW-0548">Nucleotidyltransferase</keyword>
<dbReference type="GO" id="GO:0003887">
    <property type="term" value="F:DNA-directed DNA polymerase activity"/>
    <property type="evidence" value="ECO:0007669"/>
    <property type="project" value="UniProtKB-KW"/>
</dbReference>
<gene>
    <name evidence="28" type="ORF">FNF27_07984</name>
    <name evidence="26" type="ORF">FNF28_06409</name>
    <name evidence="25" type="ORF">FNF29_03574</name>
    <name evidence="27" type="ORF">FNF31_03873</name>
</gene>
<dbReference type="AlphaFoldDB" id="A0A5A8DAE2"/>
<evidence type="ECO:0000259" key="24">
    <source>
        <dbReference type="Pfam" id="PF14260"/>
    </source>
</evidence>
<keyword evidence="30" id="KW-1185">Reference proteome</keyword>
<comment type="similarity">
    <text evidence="3 20">Belongs to the DNA polymerase type-B family.</text>
</comment>
<keyword evidence="5 20" id="KW-0808">Transferase</keyword>
<comment type="catalytic activity">
    <reaction evidence="19 20">
        <text>DNA(n) + a 2'-deoxyribonucleoside 5'-triphosphate = DNA(n+1) + diphosphate</text>
        <dbReference type="Rhea" id="RHEA:22508"/>
        <dbReference type="Rhea" id="RHEA-COMP:17339"/>
        <dbReference type="Rhea" id="RHEA-COMP:17340"/>
        <dbReference type="ChEBI" id="CHEBI:33019"/>
        <dbReference type="ChEBI" id="CHEBI:61560"/>
        <dbReference type="ChEBI" id="CHEBI:173112"/>
        <dbReference type="EC" id="2.7.7.7"/>
    </reaction>
</comment>
<keyword evidence="17 20" id="KW-0238">DNA-binding</keyword>
<evidence type="ECO:0000256" key="7">
    <source>
        <dbReference type="ARBA" id="ARBA00022705"/>
    </source>
</evidence>
<evidence type="ECO:0000256" key="15">
    <source>
        <dbReference type="ARBA" id="ARBA00023004"/>
    </source>
</evidence>
<dbReference type="Gene3D" id="1.10.287.690">
    <property type="entry name" value="Helix hairpin bin"/>
    <property type="match status" value="1"/>
</dbReference>
<dbReference type="InterPro" id="IPR043502">
    <property type="entry name" value="DNA/RNA_pol_sf"/>
</dbReference>
<dbReference type="Pfam" id="PF03104">
    <property type="entry name" value="DNA_pol_B_exo1"/>
    <property type="match status" value="1"/>
</dbReference>
<dbReference type="Pfam" id="PF14260">
    <property type="entry name" value="zf-C4pol"/>
    <property type="match status" value="1"/>
</dbReference>
<organism evidence="27 32">
    <name type="scientific">Cafeteria roenbergensis</name>
    <name type="common">Marine flagellate</name>
    <dbReference type="NCBI Taxonomy" id="33653"/>
    <lineage>
        <taxon>Eukaryota</taxon>
        <taxon>Sar</taxon>
        <taxon>Stramenopiles</taxon>
        <taxon>Bigyra</taxon>
        <taxon>Opalozoa</taxon>
        <taxon>Bicosoecida</taxon>
        <taxon>Cafeteriaceae</taxon>
        <taxon>Cafeteria</taxon>
    </lineage>
</organism>
<dbReference type="NCBIfam" id="TIGR00592">
    <property type="entry name" value="pol2"/>
    <property type="match status" value="1"/>
</dbReference>
<sequence length="1091" mass="120737">MAAASSTPAAPVRTKRPAEAAPGSAGKRTKASDFELELEAAIAAEAAGPASWQRVPLRAPVDPRKDDVVFQWIDIDMTDGDPLPSHPDPSKTLPGSRVGPVPVLRLYGVTDGGHSVMAHVHGFTPYFFCNSPPGFDAARDCAGFQASLEARLRSAVTGRDAAISRLVMAVQAEDGLQSIMGFHGDETATFLRVYVAAPTLVTKCRTILERGMRLGSGPELCYQCFEANTPFTLRFMIDNNITGSNYLELKRGTYRSRTGAARSGLAQVEVDVVYDSVVSHGIEGEWQRVAPFRILSFDIECQGRRGAFPDPKLDPVIQIANVVTEQGSSRPVVRNVMVLGTCTPIVGANVISFEDERSLLQAWSRFVRESDPDVMTGYNVDNFDIPYLMNRAATLGIADFPYLGRLRGVRTTMQNKTFQSAAFGRRESVETKIHGRVVLDMLEHMRRNHKLSSYSLNAVSAKFLGQQKEDVHHSIIADLQRGTADDRRRLAVYCLKDAYLPQRLIDKLMVVVNHVEMARVTGVPIDFILRRGQQVKVMSMLFRKCRAKDLLVPTLRKQQGAGDDGVAYEGATVIEPLRGFYTDPIATLDFASLYPSIMMAHNLCYSTLVDPKEVASLPEGACARAPTGHVFVLKSTKRGILPEILEELLAARTVAKRDMKAATDPMVRAVQNGRQLALKVSANSVYGFTGATVGQLPCLAISSTVTAYGRDMIHMTKEAVERIYTRANGFPADAVVVYGDTDSVMVKFGVPDVPTSMELGHQAAEEVTKLFPSPVRLEFEKVYSPYLLMNKKRYAGLYWTRPDKWDKLDAKGIETVRRDNCALVRRVVETVLRKILIEKSVEGAIAYTKEVIADLLQNKLDISLLVITKALGKAANSADYKAKQAHVELAERMRKRDPGSAPVVGDRVPYVIIQAPKGTPNYLKSEDPLYCLEKSLSVDAKWYLEHQLHRPLTRLFDPIVHNTSSLFIGDHTRVVSKKTPTSVKGGIMAFAKRSTKCMFKGCNVPLKDAKAVVCALHAPKVGEVYQLARERASALERDFGRLWTQCQRCQGSLHQDVICTAKDCPIFYMRRKVQMELDQQTKALDRFGDAW</sequence>
<evidence type="ECO:0000256" key="6">
    <source>
        <dbReference type="ARBA" id="ARBA00022695"/>
    </source>
</evidence>
<keyword evidence="9 20" id="KW-0479">Metal-binding</keyword>
<evidence type="ECO:0000256" key="16">
    <source>
        <dbReference type="ARBA" id="ARBA00023014"/>
    </source>
</evidence>
<dbReference type="OrthoDB" id="2414538at2759"/>
<dbReference type="SUPFAM" id="SSF56672">
    <property type="entry name" value="DNA/RNA polymerases"/>
    <property type="match status" value="1"/>
</dbReference>
<keyword evidence="16 20" id="KW-0411">Iron-sulfur</keyword>
<reference evidence="29 30" key="1">
    <citation type="submission" date="2019-07" db="EMBL/GenBank/DDBJ databases">
        <title>Genomes of Cafeteria roenbergensis.</title>
        <authorList>
            <person name="Fischer M.G."/>
            <person name="Hackl T."/>
            <person name="Roman M."/>
        </authorList>
    </citation>
    <scope>NUCLEOTIDE SEQUENCE [LARGE SCALE GENOMIC DNA]</scope>
    <source>
        <strain evidence="25 30">BVI</strain>
        <strain evidence="27 32">Cflag</strain>
        <strain evidence="28 29">E4-10P</strain>
        <strain evidence="26 31">RCC970-E3</strain>
    </source>
</reference>
<feature type="domain" description="DNA-directed DNA polymerase family B exonuclease" evidence="23">
    <location>
        <begin position="223"/>
        <end position="459"/>
    </location>
</feature>
<dbReference type="PROSITE" id="PS00116">
    <property type="entry name" value="DNA_POLYMERASE_B"/>
    <property type="match status" value="1"/>
</dbReference>
<keyword evidence="7 20" id="KW-0235">DNA replication</keyword>
<evidence type="ECO:0000259" key="23">
    <source>
        <dbReference type="Pfam" id="PF03104"/>
    </source>
</evidence>
<evidence type="ECO:0000256" key="8">
    <source>
        <dbReference type="ARBA" id="ARBA00022722"/>
    </source>
</evidence>
<evidence type="ECO:0000256" key="19">
    <source>
        <dbReference type="ARBA" id="ARBA00049244"/>
    </source>
</evidence>
<keyword evidence="11" id="KW-0378">Hydrolase</keyword>
<evidence type="ECO:0000256" key="12">
    <source>
        <dbReference type="ARBA" id="ARBA00022833"/>
    </source>
</evidence>
<evidence type="ECO:0000256" key="5">
    <source>
        <dbReference type="ARBA" id="ARBA00022679"/>
    </source>
</evidence>
<dbReference type="GO" id="GO:0003677">
    <property type="term" value="F:DNA binding"/>
    <property type="evidence" value="ECO:0007669"/>
    <property type="project" value="UniProtKB-KW"/>
</dbReference>
<feature type="region of interest" description="Disordered" evidence="21">
    <location>
        <begin position="1"/>
        <end position="31"/>
    </location>
</feature>
<dbReference type="FunFam" id="1.10.287.690:FF:000001">
    <property type="entry name" value="DNA polymerase"/>
    <property type="match status" value="1"/>
</dbReference>
<evidence type="ECO:0000256" key="21">
    <source>
        <dbReference type="SAM" id="MobiDB-lite"/>
    </source>
</evidence>
<dbReference type="CDD" id="cd05777">
    <property type="entry name" value="DNA_polB_delta_exo"/>
    <property type="match status" value="1"/>
</dbReference>
<evidence type="ECO:0000313" key="29">
    <source>
        <dbReference type="Proteomes" id="UP000322899"/>
    </source>
</evidence>
<evidence type="ECO:0000313" key="30">
    <source>
        <dbReference type="Proteomes" id="UP000323011"/>
    </source>
</evidence>
<dbReference type="InterPro" id="IPR036397">
    <property type="entry name" value="RNaseH_sf"/>
</dbReference>
<evidence type="ECO:0000256" key="14">
    <source>
        <dbReference type="ARBA" id="ARBA00022932"/>
    </source>
</evidence>
<evidence type="ECO:0000313" key="26">
    <source>
        <dbReference type="EMBL" id="KAA0158109.1"/>
    </source>
</evidence>
<dbReference type="InterPro" id="IPR042087">
    <property type="entry name" value="DNA_pol_B_thumb"/>
</dbReference>
<proteinExistence type="inferred from homology"/>
<evidence type="ECO:0000256" key="11">
    <source>
        <dbReference type="ARBA" id="ARBA00022801"/>
    </source>
</evidence>
<dbReference type="InterPro" id="IPR006134">
    <property type="entry name" value="DNA-dir_DNA_pol_B_multi_dom"/>
</dbReference>
<keyword evidence="15 20" id="KW-0408">Iron</keyword>
<evidence type="ECO:0000256" key="3">
    <source>
        <dbReference type="ARBA" id="ARBA00005755"/>
    </source>
</evidence>
<keyword evidence="13" id="KW-0269">Exonuclease</keyword>
<dbReference type="PANTHER" id="PTHR10322">
    <property type="entry name" value="DNA POLYMERASE CATALYTIC SUBUNIT"/>
    <property type="match status" value="1"/>
</dbReference>
<dbReference type="FunFam" id="3.30.420.10:FF:000004">
    <property type="entry name" value="DNA polymerase"/>
    <property type="match status" value="1"/>
</dbReference>
<dbReference type="InterPro" id="IPR006172">
    <property type="entry name" value="DNA-dir_DNA_pol_B"/>
</dbReference>
<dbReference type="GO" id="GO:0051539">
    <property type="term" value="F:4 iron, 4 sulfur cluster binding"/>
    <property type="evidence" value="ECO:0007669"/>
    <property type="project" value="UniProtKB-KW"/>
</dbReference>
<dbReference type="EMBL" id="VLTO01000115">
    <property type="protein sequence ID" value="KAA0163077.1"/>
    <property type="molecule type" value="Genomic_DNA"/>
</dbReference>
<evidence type="ECO:0000313" key="25">
    <source>
        <dbReference type="EMBL" id="KAA0153055.1"/>
    </source>
</evidence>
<dbReference type="InterPro" id="IPR006133">
    <property type="entry name" value="DNA-dir_DNA_pol_B_exonuc"/>
</dbReference>
<dbReference type="GO" id="GO:0000166">
    <property type="term" value="F:nucleotide binding"/>
    <property type="evidence" value="ECO:0007669"/>
    <property type="project" value="InterPro"/>
</dbReference>
<evidence type="ECO:0000256" key="10">
    <source>
        <dbReference type="ARBA" id="ARBA00022771"/>
    </source>
</evidence>
<comment type="caution">
    <text evidence="27">The sequence shown here is derived from an EMBL/GenBank/DDBJ whole genome shotgun (WGS) entry which is preliminary data.</text>
</comment>
<feature type="domain" description="C4-type zinc-finger of DNA polymerase delta" evidence="24">
    <location>
        <begin position="1011"/>
        <end position="1070"/>
    </location>
</feature>
<dbReference type="PANTHER" id="PTHR10322:SF23">
    <property type="entry name" value="DNA POLYMERASE DELTA CATALYTIC SUBUNIT"/>
    <property type="match status" value="1"/>
</dbReference>
<name>A0A5A8DAE2_CAFRO</name>
<evidence type="ECO:0000259" key="22">
    <source>
        <dbReference type="Pfam" id="PF00136"/>
    </source>
</evidence>
<evidence type="ECO:0000256" key="1">
    <source>
        <dbReference type="ARBA" id="ARBA00001966"/>
    </source>
</evidence>
<dbReference type="Pfam" id="PF00136">
    <property type="entry name" value="DNA_pol_B"/>
    <property type="match status" value="1"/>
</dbReference>
<protein>
    <recommendedName>
        <fullName evidence="20">DNA polymerase</fullName>
        <ecNumber evidence="20">2.7.7.7</ecNumber>
    </recommendedName>
</protein>
<dbReference type="GO" id="GO:0008270">
    <property type="term" value="F:zinc ion binding"/>
    <property type="evidence" value="ECO:0007669"/>
    <property type="project" value="UniProtKB-KW"/>
</dbReference>
<dbReference type="InterPro" id="IPR025687">
    <property type="entry name" value="Znf-C4pol"/>
</dbReference>
<evidence type="ECO:0000256" key="4">
    <source>
        <dbReference type="ARBA" id="ARBA00022485"/>
    </source>
</evidence>
<dbReference type="GO" id="GO:0045004">
    <property type="term" value="P:DNA replication proofreading"/>
    <property type="evidence" value="ECO:0007669"/>
    <property type="project" value="TreeGrafter"/>
</dbReference>
<dbReference type="Proteomes" id="UP000325113">
    <property type="component" value="Unassembled WGS sequence"/>
</dbReference>
<dbReference type="PRINTS" id="PR00106">
    <property type="entry name" value="DNAPOLB"/>
</dbReference>
<dbReference type="Gene3D" id="1.10.132.60">
    <property type="entry name" value="DNA polymerase family B, C-terminal domain"/>
    <property type="match status" value="1"/>
</dbReference>
<dbReference type="EMBL" id="VLTL01000160">
    <property type="protein sequence ID" value="KAA0158109.1"/>
    <property type="molecule type" value="Genomic_DNA"/>
</dbReference>
<dbReference type="GO" id="GO:0043625">
    <property type="term" value="C:delta DNA polymerase complex"/>
    <property type="evidence" value="ECO:0007669"/>
    <property type="project" value="TreeGrafter"/>
</dbReference>
<evidence type="ECO:0000313" key="28">
    <source>
        <dbReference type="EMBL" id="KAA0163077.1"/>
    </source>
</evidence>
<keyword evidence="8" id="KW-0540">Nuclease</keyword>
<keyword evidence="18 20" id="KW-0539">Nucleus</keyword>
<dbReference type="EC" id="2.7.7.7" evidence="20"/>
<dbReference type="Gene3D" id="3.90.1600.10">
    <property type="entry name" value="Palm domain of DNA polymerase"/>
    <property type="match status" value="1"/>
</dbReference>
<dbReference type="OMA" id="CNNCRPR"/>
<dbReference type="EMBL" id="VLTN01000018">
    <property type="protein sequence ID" value="KAA0153055.1"/>
    <property type="molecule type" value="Genomic_DNA"/>
</dbReference>
<dbReference type="Gene3D" id="3.30.420.10">
    <property type="entry name" value="Ribonuclease H-like superfamily/Ribonuclease H"/>
    <property type="match status" value="1"/>
</dbReference>
<evidence type="ECO:0000256" key="18">
    <source>
        <dbReference type="ARBA" id="ARBA00023242"/>
    </source>
</evidence>
<dbReference type="SMART" id="SM00486">
    <property type="entry name" value="POLBc"/>
    <property type="match status" value="1"/>
</dbReference>
<comment type="cofactor">
    <cofactor evidence="1 20">
        <name>[4Fe-4S] cluster</name>
        <dbReference type="ChEBI" id="CHEBI:49883"/>
    </cofactor>
</comment>
<dbReference type="InterPro" id="IPR012337">
    <property type="entry name" value="RNaseH-like_sf"/>
</dbReference>
<accession>A0A5A8DAE2</accession>
<dbReference type="Gene3D" id="3.30.342.10">
    <property type="entry name" value="DNA Polymerase, chain B, domain 1"/>
    <property type="match status" value="1"/>
</dbReference>
<keyword evidence="12 20" id="KW-0862">Zinc</keyword>
<dbReference type="GO" id="GO:0006287">
    <property type="term" value="P:base-excision repair, gap-filling"/>
    <property type="evidence" value="ECO:0007669"/>
    <property type="project" value="TreeGrafter"/>
</dbReference>
<evidence type="ECO:0000256" key="13">
    <source>
        <dbReference type="ARBA" id="ARBA00022839"/>
    </source>
</evidence>